<dbReference type="PANTHER" id="PTHR43345">
    <property type="entry name" value="3-ISOPROPYLMALATE DEHYDRATASE SMALL SUBUNIT 2-RELATED-RELATED"/>
    <property type="match status" value="1"/>
</dbReference>
<evidence type="ECO:0000313" key="13">
    <source>
        <dbReference type="Proteomes" id="UP001268683"/>
    </source>
</evidence>
<dbReference type="HAMAP" id="MF_01031">
    <property type="entry name" value="LeuD_type1"/>
    <property type="match status" value="1"/>
</dbReference>
<dbReference type="InterPro" id="IPR000573">
    <property type="entry name" value="AconitaseA/IPMdHydase_ssu_swvl"/>
</dbReference>
<dbReference type="AlphaFoldDB" id="A0AA52HA19"/>
<organism evidence="12 13">
    <name type="scientific">Temperatibacter marinus</name>
    <dbReference type="NCBI Taxonomy" id="1456591"/>
    <lineage>
        <taxon>Bacteria</taxon>
        <taxon>Pseudomonadati</taxon>
        <taxon>Pseudomonadota</taxon>
        <taxon>Alphaproteobacteria</taxon>
        <taxon>Kordiimonadales</taxon>
        <taxon>Temperatibacteraceae</taxon>
        <taxon>Temperatibacter</taxon>
    </lineage>
</organism>
<dbReference type="RefSeq" id="WP_310799372.1">
    <property type="nucleotide sequence ID" value="NZ_CP123872.1"/>
</dbReference>
<accession>A0AA52HA19</accession>
<evidence type="ECO:0000256" key="4">
    <source>
        <dbReference type="ARBA" id="ARBA00009845"/>
    </source>
</evidence>
<dbReference type="NCBIfam" id="TIGR00171">
    <property type="entry name" value="leuD"/>
    <property type="match status" value="1"/>
</dbReference>
<evidence type="ECO:0000313" key="12">
    <source>
        <dbReference type="EMBL" id="WND03519.1"/>
    </source>
</evidence>
<evidence type="ECO:0000256" key="6">
    <source>
        <dbReference type="ARBA" id="ARBA00022430"/>
    </source>
</evidence>
<name>A0AA52HA19_9PROT</name>
<keyword evidence="8 10" id="KW-0456">Lyase</keyword>
<evidence type="ECO:0000256" key="10">
    <source>
        <dbReference type="HAMAP-Rule" id="MF_01031"/>
    </source>
</evidence>
<sequence>MEKFTTCTSLAAPLIRDNIDTDAIIPSREMKRVSKKGLSVGLFAGWRYLDQKRRTPDPDFILNQAIYSQSKILLSGKNFGCGSSREHAVWALAEYGIKAIIAPSFSNIFYGNCIRNGLLPIRLDAEKISILSKKSKALFIDLETQKVDAYPFEIEAQNKEILLNGLDQITMTQHHQLAIDDFISKDRLVRKWAHL</sequence>
<dbReference type="Proteomes" id="UP001268683">
    <property type="component" value="Chromosome"/>
</dbReference>
<comment type="subunit">
    <text evidence="5 10">Heterodimer of LeuC and LeuD.</text>
</comment>
<reference evidence="12" key="1">
    <citation type="submission" date="2023-04" db="EMBL/GenBank/DDBJ databases">
        <title>Complete genome sequence of Temperatibacter marinus.</title>
        <authorList>
            <person name="Rong J.-C."/>
            <person name="Yi M.-L."/>
            <person name="Zhao Q."/>
        </authorList>
    </citation>
    <scope>NUCLEOTIDE SEQUENCE</scope>
    <source>
        <strain evidence="12">NBRC 110045</strain>
    </source>
</reference>
<dbReference type="GO" id="GO:0009316">
    <property type="term" value="C:3-isopropylmalate dehydratase complex"/>
    <property type="evidence" value="ECO:0007669"/>
    <property type="project" value="InterPro"/>
</dbReference>
<dbReference type="Gene3D" id="3.20.19.10">
    <property type="entry name" value="Aconitase, domain 4"/>
    <property type="match status" value="1"/>
</dbReference>
<dbReference type="GO" id="GO:0009098">
    <property type="term" value="P:L-leucine biosynthetic process"/>
    <property type="evidence" value="ECO:0007669"/>
    <property type="project" value="UniProtKB-UniRule"/>
</dbReference>
<keyword evidence="7 10" id="KW-0028">Amino-acid biosynthesis</keyword>
<dbReference type="NCBIfam" id="NF002458">
    <property type="entry name" value="PRK01641.1"/>
    <property type="match status" value="1"/>
</dbReference>
<protein>
    <recommendedName>
        <fullName evidence="10">3-isopropylmalate dehydratase small subunit</fullName>
        <ecNumber evidence="10">4.2.1.33</ecNumber>
    </recommendedName>
    <alternativeName>
        <fullName evidence="10">Alpha-IPM isomerase</fullName>
        <shortName evidence="10">IPMI</shortName>
    </alternativeName>
    <alternativeName>
        <fullName evidence="10">Isopropylmalate isomerase</fullName>
    </alternativeName>
</protein>
<dbReference type="SUPFAM" id="SSF52016">
    <property type="entry name" value="LeuD/IlvD-like"/>
    <property type="match status" value="1"/>
</dbReference>
<evidence type="ECO:0000256" key="7">
    <source>
        <dbReference type="ARBA" id="ARBA00022605"/>
    </source>
</evidence>
<dbReference type="InterPro" id="IPR050075">
    <property type="entry name" value="LeuD"/>
</dbReference>
<evidence type="ECO:0000259" key="11">
    <source>
        <dbReference type="Pfam" id="PF00694"/>
    </source>
</evidence>
<evidence type="ECO:0000256" key="3">
    <source>
        <dbReference type="ARBA" id="ARBA00004729"/>
    </source>
</evidence>
<gene>
    <name evidence="10 12" type="primary">leuD</name>
    <name evidence="12" type="ORF">QGN29_03920</name>
</gene>
<keyword evidence="13" id="KW-1185">Reference proteome</keyword>
<evidence type="ECO:0000256" key="2">
    <source>
        <dbReference type="ARBA" id="ARBA00002695"/>
    </source>
</evidence>
<evidence type="ECO:0000256" key="9">
    <source>
        <dbReference type="ARBA" id="ARBA00023304"/>
    </source>
</evidence>
<dbReference type="InterPro" id="IPR004431">
    <property type="entry name" value="3-IsopropMal_deHydase_ssu"/>
</dbReference>
<dbReference type="FunFam" id="3.20.19.10:FF:000003">
    <property type="entry name" value="3-isopropylmalate dehydratase small subunit"/>
    <property type="match status" value="1"/>
</dbReference>
<keyword evidence="6 10" id="KW-0432">Leucine biosynthesis</keyword>
<comment type="catalytic activity">
    <reaction evidence="1 10">
        <text>(2R,3S)-3-isopropylmalate = (2S)-2-isopropylmalate</text>
        <dbReference type="Rhea" id="RHEA:32287"/>
        <dbReference type="ChEBI" id="CHEBI:1178"/>
        <dbReference type="ChEBI" id="CHEBI:35121"/>
        <dbReference type="EC" id="4.2.1.33"/>
    </reaction>
</comment>
<evidence type="ECO:0000256" key="8">
    <source>
        <dbReference type="ARBA" id="ARBA00023239"/>
    </source>
</evidence>
<keyword evidence="9 10" id="KW-0100">Branched-chain amino acid biosynthesis</keyword>
<comment type="pathway">
    <text evidence="3 10">Amino-acid biosynthesis; L-leucine biosynthesis; L-leucine from 3-methyl-2-oxobutanoate: step 2/4.</text>
</comment>
<dbReference type="PANTHER" id="PTHR43345:SF5">
    <property type="entry name" value="3-ISOPROPYLMALATE DEHYDRATASE SMALL SUBUNIT"/>
    <property type="match status" value="1"/>
</dbReference>
<dbReference type="CDD" id="cd01577">
    <property type="entry name" value="IPMI_Swivel"/>
    <property type="match status" value="1"/>
</dbReference>
<comment type="similarity">
    <text evidence="4 10">Belongs to the LeuD family. LeuD type 1 subfamily.</text>
</comment>
<dbReference type="EMBL" id="CP123872">
    <property type="protein sequence ID" value="WND03519.1"/>
    <property type="molecule type" value="Genomic_DNA"/>
</dbReference>
<dbReference type="EC" id="4.2.1.33" evidence="10"/>
<proteinExistence type="inferred from homology"/>
<dbReference type="InterPro" id="IPR015928">
    <property type="entry name" value="Aconitase/3IPM_dehydase_swvl"/>
</dbReference>
<dbReference type="GO" id="GO:0003861">
    <property type="term" value="F:3-isopropylmalate dehydratase activity"/>
    <property type="evidence" value="ECO:0007669"/>
    <property type="project" value="UniProtKB-UniRule"/>
</dbReference>
<feature type="domain" description="Aconitase A/isopropylmalate dehydratase small subunit swivel" evidence="11">
    <location>
        <begin position="1"/>
        <end position="125"/>
    </location>
</feature>
<dbReference type="InterPro" id="IPR033940">
    <property type="entry name" value="IPMI_Swivel"/>
</dbReference>
<evidence type="ECO:0000256" key="1">
    <source>
        <dbReference type="ARBA" id="ARBA00000491"/>
    </source>
</evidence>
<comment type="function">
    <text evidence="2 10">Catalyzes the isomerization between 2-isopropylmalate and 3-isopropylmalate, via the formation of 2-isopropylmaleate.</text>
</comment>
<dbReference type="KEGG" id="tmk:QGN29_03920"/>
<dbReference type="Pfam" id="PF00694">
    <property type="entry name" value="Aconitase_C"/>
    <property type="match status" value="1"/>
</dbReference>
<evidence type="ECO:0000256" key="5">
    <source>
        <dbReference type="ARBA" id="ARBA00011271"/>
    </source>
</evidence>